<dbReference type="PATRIC" id="fig|1280514.3.peg.3253"/>
<dbReference type="Gene3D" id="1.10.260.40">
    <property type="entry name" value="lambda repressor-like DNA-binding domains"/>
    <property type="match status" value="1"/>
</dbReference>
<dbReference type="PANTHER" id="PTHR30146:SF155">
    <property type="entry name" value="ALANINE RACEMASE"/>
    <property type="match status" value="1"/>
</dbReference>
<protein>
    <submittedName>
        <fullName evidence="5">Catabolite control protein A</fullName>
    </submittedName>
</protein>
<keyword evidence="1" id="KW-0805">Transcription regulation</keyword>
<keyword evidence="6" id="KW-1185">Reference proteome</keyword>
<evidence type="ECO:0000313" key="5">
    <source>
        <dbReference type="EMBL" id="KJF16692.1"/>
    </source>
</evidence>
<dbReference type="PRINTS" id="PR00036">
    <property type="entry name" value="HTHLACI"/>
</dbReference>
<evidence type="ECO:0000256" key="2">
    <source>
        <dbReference type="ARBA" id="ARBA00023125"/>
    </source>
</evidence>
<dbReference type="CDD" id="cd06267">
    <property type="entry name" value="PBP1_LacI_sugar_binding-like"/>
    <property type="match status" value="1"/>
</dbReference>
<keyword evidence="2" id="KW-0238">DNA-binding</keyword>
<dbReference type="CDD" id="cd01392">
    <property type="entry name" value="HTH_LacI"/>
    <property type="match status" value="1"/>
</dbReference>
<dbReference type="SUPFAM" id="SSF53822">
    <property type="entry name" value="Periplasmic binding protein-like I"/>
    <property type="match status" value="1"/>
</dbReference>
<sequence>MFVYDNANVSNVSVPNGDWVRTAVGVKMDTENTASSTSTSTIYDVAKLAGVSIATVSRALSGNGQLKPATRDLVLATVKELRFVPNNSARGLSSGSKKVVGLLFVRTPSEDFLEIVQESLLFTDSVIRGAERTASDNGYSLLLGGVSGFKDDEIINKMISNCDGLILLDRTVTDRKIPEIAKRIPTVLLAGSGKSRSAMTVRVDNHNAMYDLARHLVEVHKLNQLAFLSGFANSPDSQARRQGFVEGAMSVGATVEEDPLWISDYTSSGAVAAIEKRLAKSSRLPQAVACANDQAAIGAIHALKGAGLTVSRDIAVTGFDDISVARHVHPPLTTIRQPIQQLGSAAVDALLGVVGSQKKIPPINTVLPTQIVYRQSCGCEQ</sequence>
<evidence type="ECO:0000256" key="1">
    <source>
        <dbReference type="ARBA" id="ARBA00023015"/>
    </source>
</evidence>
<evidence type="ECO:0000256" key="3">
    <source>
        <dbReference type="ARBA" id="ARBA00023163"/>
    </source>
</evidence>
<dbReference type="GO" id="GO:0003700">
    <property type="term" value="F:DNA-binding transcription factor activity"/>
    <property type="evidence" value="ECO:0007669"/>
    <property type="project" value="TreeGrafter"/>
</dbReference>
<dbReference type="Gene3D" id="3.40.50.2300">
    <property type="match status" value="2"/>
</dbReference>
<dbReference type="EMBL" id="JXYS01000077">
    <property type="protein sequence ID" value="KJF16692.1"/>
    <property type="molecule type" value="Genomic_DNA"/>
</dbReference>
<gene>
    <name evidence="5" type="primary">ccpA2</name>
    <name evidence="5" type="ORF">AXFE_24670</name>
</gene>
<proteinExistence type="predicted"/>
<dbReference type="GO" id="GO:0000976">
    <property type="term" value="F:transcription cis-regulatory region binding"/>
    <property type="evidence" value="ECO:0007669"/>
    <property type="project" value="TreeGrafter"/>
</dbReference>
<dbReference type="SMART" id="SM00354">
    <property type="entry name" value="HTH_LACI"/>
    <property type="match status" value="1"/>
</dbReference>
<evidence type="ECO:0000313" key="6">
    <source>
        <dbReference type="Proteomes" id="UP000032360"/>
    </source>
</evidence>
<reference evidence="5 6" key="1">
    <citation type="submission" date="2015-01" db="EMBL/GenBank/DDBJ databases">
        <title>Draft genome of the acidophilic iron oxidizer Acidithrix ferrooxidans strain Py-F3.</title>
        <authorList>
            <person name="Poehlein A."/>
            <person name="Eisen S."/>
            <person name="Schloemann M."/>
            <person name="Johnson B.D."/>
            <person name="Daniel R."/>
            <person name="Muehling M."/>
        </authorList>
    </citation>
    <scope>NUCLEOTIDE SEQUENCE [LARGE SCALE GENOMIC DNA]</scope>
    <source>
        <strain evidence="5 6">Py-F3</strain>
    </source>
</reference>
<dbReference type="Proteomes" id="UP000032360">
    <property type="component" value="Unassembled WGS sequence"/>
</dbReference>
<dbReference type="SUPFAM" id="SSF47413">
    <property type="entry name" value="lambda repressor-like DNA-binding domains"/>
    <property type="match status" value="1"/>
</dbReference>
<dbReference type="PROSITE" id="PS00356">
    <property type="entry name" value="HTH_LACI_1"/>
    <property type="match status" value="1"/>
</dbReference>
<organism evidence="5 6">
    <name type="scientific">Acidithrix ferrooxidans</name>
    <dbReference type="NCBI Taxonomy" id="1280514"/>
    <lineage>
        <taxon>Bacteria</taxon>
        <taxon>Bacillati</taxon>
        <taxon>Actinomycetota</taxon>
        <taxon>Acidimicrobiia</taxon>
        <taxon>Acidimicrobiales</taxon>
        <taxon>Acidimicrobiaceae</taxon>
        <taxon>Acidithrix</taxon>
    </lineage>
</organism>
<comment type="caution">
    <text evidence="5">The sequence shown here is derived from an EMBL/GenBank/DDBJ whole genome shotgun (WGS) entry which is preliminary data.</text>
</comment>
<keyword evidence="3" id="KW-0804">Transcription</keyword>
<dbReference type="Pfam" id="PF00356">
    <property type="entry name" value="LacI"/>
    <property type="match status" value="1"/>
</dbReference>
<evidence type="ECO:0000259" key="4">
    <source>
        <dbReference type="PROSITE" id="PS50932"/>
    </source>
</evidence>
<dbReference type="InterPro" id="IPR028082">
    <property type="entry name" value="Peripla_BP_I"/>
</dbReference>
<dbReference type="InterPro" id="IPR000843">
    <property type="entry name" value="HTH_LacI"/>
</dbReference>
<dbReference type="InterPro" id="IPR010982">
    <property type="entry name" value="Lambda_DNA-bd_dom_sf"/>
</dbReference>
<dbReference type="STRING" id="1280514.AXFE_24670"/>
<accession>A0A0D8HFW4</accession>
<dbReference type="AlphaFoldDB" id="A0A0D8HFW4"/>
<dbReference type="InterPro" id="IPR046335">
    <property type="entry name" value="LacI/GalR-like_sensor"/>
</dbReference>
<dbReference type="PANTHER" id="PTHR30146">
    <property type="entry name" value="LACI-RELATED TRANSCRIPTIONAL REPRESSOR"/>
    <property type="match status" value="1"/>
</dbReference>
<dbReference type="Pfam" id="PF13377">
    <property type="entry name" value="Peripla_BP_3"/>
    <property type="match status" value="1"/>
</dbReference>
<dbReference type="PROSITE" id="PS50932">
    <property type="entry name" value="HTH_LACI_2"/>
    <property type="match status" value="1"/>
</dbReference>
<feature type="domain" description="HTH lacI-type" evidence="4">
    <location>
        <begin position="40"/>
        <end position="94"/>
    </location>
</feature>
<name>A0A0D8HFW4_9ACTN</name>